<sequence length="401" mass="46459">MLKKNHQFSLYGLNLTFDAMLVFIIMTIFTAGATWLEFVWFVVNLIPLIAISGSLFIFKPRLFKITLVGFLILSSILFWYMTSSILLSILVSIVLMWRSAENWNDPFKTDLELIFGLGVVLTFILSLFFKDGYTVIYGAIWTQFLLLLLIKMTLHYFRNISMRIVMKDFAVPLTLVGLSGVILAILGPLKLLLYWILDGVFFILYYILAVPLWKLVSLLPPLIQSLKQLFNIEDGGKVKLDNKTEDILEQRPETMAESPMFFYATIAILIIIILFFLWKKKNVFNNQSSLLLNGNISVLDDSFTNQQWLGKKRWLQSKDRTRKKFLQFEKAMDKKGFGREPGESASNWFIRLDLSGKEADSVLDAYEKVRYGEESISDPEYKQYVDALKKFEKSDHFKKPK</sequence>
<keyword evidence="1" id="KW-1133">Transmembrane helix</keyword>
<dbReference type="Pfam" id="PF13559">
    <property type="entry name" value="DUF4129"/>
    <property type="match status" value="1"/>
</dbReference>
<dbReference type="RefSeq" id="WP_205724718.1">
    <property type="nucleotide sequence ID" value="NZ_JAFHKR010000037.1"/>
</dbReference>
<keyword evidence="1" id="KW-0812">Transmembrane</keyword>
<name>A0ABS2ZN75_9BACL</name>
<keyword evidence="4" id="KW-1185">Reference proteome</keyword>
<protein>
    <submittedName>
        <fullName evidence="3">DUF4129 domain-containing protein</fullName>
    </submittedName>
</protein>
<feature type="transmembrane region" description="Helical" evidence="1">
    <location>
        <begin position="136"/>
        <end position="157"/>
    </location>
</feature>
<feature type="transmembrane region" description="Helical" evidence="1">
    <location>
        <begin position="38"/>
        <end position="58"/>
    </location>
</feature>
<dbReference type="InterPro" id="IPR025403">
    <property type="entry name" value="TgpA-like_C"/>
</dbReference>
<dbReference type="Proteomes" id="UP001296923">
    <property type="component" value="Unassembled WGS sequence"/>
</dbReference>
<evidence type="ECO:0000259" key="2">
    <source>
        <dbReference type="Pfam" id="PF13559"/>
    </source>
</evidence>
<dbReference type="EMBL" id="JAFHKR010000037">
    <property type="protein sequence ID" value="MBN3553555.1"/>
    <property type="molecule type" value="Genomic_DNA"/>
</dbReference>
<feature type="transmembrane region" description="Helical" evidence="1">
    <location>
        <begin position="193"/>
        <end position="213"/>
    </location>
</feature>
<accession>A0ABS2ZN75</accession>
<keyword evidence="1" id="KW-0472">Membrane</keyword>
<feature type="transmembrane region" description="Helical" evidence="1">
    <location>
        <begin position="260"/>
        <end position="278"/>
    </location>
</feature>
<comment type="caution">
    <text evidence="3">The sequence shown here is derived from an EMBL/GenBank/DDBJ whole genome shotgun (WGS) entry which is preliminary data.</text>
</comment>
<organism evidence="3 4">
    <name type="scientific">Fictibacillus nanhaiensis</name>
    <dbReference type="NCBI Taxonomy" id="742169"/>
    <lineage>
        <taxon>Bacteria</taxon>
        <taxon>Bacillati</taxon>
        <taxon>Bacillota</taxon>
        <taxon>Bacilli</taxon>
        <taxon>Bacillales</taxon>
        <taxon>Fictibacillaceae</taxon>
        <taxon>Fictibacillus</taxon>
    </lineage>
</organism>
<feature type="transmembrane region" description="Helical" evidence="1">
    <location>
        <begin position="113"/>
        <end position="129"/>
    </location>
</feature>
<feature type="domain" description="Protein-glutamine gamma-glutamyltransferase-like C-terminal" evidence="2">
    <location>
        <begin position="326"/>
        <end position="388"/>
    </location>
</feature>
<feature type="transmembrane region" description="Helical" evidence="1">
    <location>
        <begin position="169"/>
        <end position="186"/>
    </location>
</feature>
<reference evidence="3 4" key="1">
    <citation type="submission" date="2021-01" db="EMBL/GenBank/DDBJ databases">
        <title>Genome Sequencing of Type Strains.</title>
        <authorList>
            <person name="Lemaire J.F."/>
            <person name="Inderbitzin P."/>
            <person name="Collins S.B."/>
            <person name="Wespe N."/>
            <person name="Knight-Connoni V."/>
        </authorList>
    </citation>
    <scope>NUCLEOTIDE SEQUENCE [LARGE SCALE GENOMIC DNA]</scope>
    <source>
        <strain evidence="3 4">DSM 23009</strain>
    </source>
</reference>
<proteinExistence type="predicted"/>
<gene>
    <name evidence="3" type="ORF">JYA63_04705</name>
</gene>
<evidence type="ECO:0000313" key="3">
    <source>
        <dbReference type="EMBL" id="MBN3553555.1"/>
    </source>
</evidence>
<feature type="transmembrane region" description="Helical" evidence="1">
    <location>
        <begin position="70"/>
        <end position="93"/>
    </location>
</feature>
<feature type="transmembrane region" description="Helical" evidence="1">
    <location>
        <begin position="12"/>
        <end position="32"/>
    </location>
</feature>
<evidence type="ECO:0000313" key="4">
    <source>
        <dbReference type="Proteomes" id="UP001296923"/>
    </source>
</evidence>
<evidence type="ECO:0000256" key="1">
    <source>
        <dbReference type="SAM" id="Phobius"/>
    </source>
</evidence>